<comment type="caution">
    <text evidence="3">The sequence shown here is derived from an EMBL/GenBank/DDBJ whole genome shotgun (WGS) entry which is preliminary data.</text>
</comment>
<dbReference type="RefSeq" id="WP_344066367.1">
    <property type="nucleotide sequence ID" value="NZ_BAAAPU010000011.1"/>
</dbReference>
<feature type="compositionally biased region" description="Polar residues" evidence="1">
    <location>
        <begin position="163"/>
        <end position="174"/>
    </location>
</feature>
<evidence type="ECO:0000256" key="1">
    <source>
        <dbReference type="SAM" id="MobiDB-lite"/>
    </source>
</evidence>
<organism evidence="3 4">
    <name type="scientific">Terrabacter lapilli</name>
    <dbReference type="NCBI Taxonomy" id="436231"/>
    <lineage>
        <taxon>Bacteria</taxon>
        <taxon>Bacillati</taxon>
        <taxon>Actinomycetota</taxon>
        <taxon>Actinomycetes</taxon>
        <taxon>Micrococcales</taxon>
        <taxon>Intrasporangiaceae</taxon>
        <taxon>Terrabacter</taxon>
    </lineage>
</organism>
<dbReference type="EMBL" id="BAAAPU010000011">
    <property type="protein sequence ID" value="GAA1991959.1"/>
    <property type="molecule type" value="Genomic_DNA"/>
</dbReference>
<feature type="transmembrane region" description="Helical" evidence="2">
    <location>
        <begin position="44"/>
        <end position="69"/>
    </location>
</feature>
<proteinExistence type="predicted"/>
<name>A0ABN2ST87_9MICO</name>
<keyword evidence="4" id="KW-1185">Reference proteome</keyword>
<dbReference type="InterPro" id="IPR009937">
    <property type="entry name" value="Phage_holin_3_6"/>
</dbReference>
<keyword evidence="2" id="KW-1133">Transmembrane helix</keyword>
<keyword evidence="2" id="KW-0472">Membrane</keyword>
<dbReference type="Pfam" id="PF07332">
    <property type="entry name" value="Phage_holin_3_6"/>
    <property type="match status" value="1"/>
</dbReference>
<gene>
    <name evidence="3" type="ORF">GCM10009817_37630</name>
</gene>
<feature type="transmembrane region" description="Helical" evidence="2">
    <location>
        <begin position="81"/>
        <end position="103"/>
    </location>
</feature>
<sequence>MTTDPRQERTLGQLVASATQDLSTLVRSEIALAKAELSVQFKKAGVGGALLAAAGVVAFYSVYFIFITIAEGIEALGLPRWLSFLIVTVFMLLVAGVLAALGIRKMKTVKPSPDKTISEAQQTVAALKSAAEHPGTTVPAPRPEWDRPNGHTPATSVVPADTTGATAVTSSRDA</sequence>
<evidence type="ECO:0000256" key="2">
    <source>
        <dbReference type="SAM" id="Phobius"/>
    </source>
</evidence>
<evidence type="ECO:0000313" key="3">
    <source>
        <dbReference type="EMBL" id="GAA1991959.1"/>
    </source>
</evidence>
<dbReference type="Proteomes" id="UP001500013">
    <property type="component" value="Unassembled WGS sequence"/>
</dbReference>
<reference evidence="3 4" key="1">
    <citation type="journal article" date="2019" name="Int. J. Syst. Evol. Microbiol.">
        <title>The Global Catalogue of Microorganisms (GCM) 10K type strain sequencing project: providing services to taxonomists for standard genome sequencing and annotation.</title>
        <authorList>
            <consortium name="The Broad Institute Genomics Platform"/>
            <consortium name="The Broad Institute Genome Sequencing Center for Infectious Disease"/>
            <person name="Wu L."/>
            <person name="Ma J."/>
        </authorList>
    </citation>
    <scope>NUCLEOTIDE SEQUENCE [LARGE SCALE GENOMIC DNA]</scope>
    <source>
        <strain evidence="3 4">JCM 15628</strain>
    </source>
</reference>
<protein>
    <submittedName>
        <fullName evidence="3">Phage holin family protein</fullName>
    </submittedName>
</protein>
<feature type="region of interest" description="Disordered" evidence="1">
    <location>
        <begin position="128"/>
        <end position="174"/>
    </location>
</feature>
<keyword evidence="2" id="KW-0812">Transmembrane</keyword>
<accession>A0ABN2ST87</accession>
<evidence type="ECO:0000313" key="4">
    <source>
        <dbReference type="Proteomes" id="UP001500013"/>
    </source>
</evidence>